<dbReference type="Proteomes" id="UP000536179">
    <property type="component" value="Unassembled WGS sequence"/>
</dbReference>
<dbReference type="Pfam" id="PF04055">
    <property type="entry name" value="Radical_SAM"/>
    <property type="match status" value="1"/>
</dbReference>
<dbReference type="GO" id="GO:0070040">
    <property type="term" value="F:rRNA (adenine(2503)-C2-)-methyltransferase activity"/>
    <property type="evidence" value="ECO:0007669"/>
    <property type="project" value="UniProtKB-UniRule"/>
</dbReference>
<feature type="region of interest" description="Disordered" evidence="15">
    <location>
        <begin position="1"/>
        <end position="21"/>
    </location>
</feature>
<dbReference type="PROSITE" id="PS51918">
    <property type="entry name" value="RADICAL_SAM"/>
    <property type="match status" value="1"/>
</dbReference>
<keyword evidence="13 14" id="KW-1015">Disulfide bond</keyword>
<keyword evidence="11 14" id="KW-0408">Iron</keyword>
<dbReference type="FunFam" id="3.20.20.70:FF:000014">
    <property type="entry name" value="Probable dual-specificity RNA methyltransferase RlmN"/>
    <property type="match status" value="1"/>
</dbReference>
<feature type="binding site" evidence="14">
    <location>
        <position position="314"/>
    </location>
    <ligand>
        <name>S-adenosyl-L-methionine</name>
        <dbReference type="ChEBI" id="CHEBI:59789"/>
    </ligand>
</feature>
<feature type="compositionally biased region" description="Polar residues" evidence="15">
    <location>
        <begin position="1"/>
        <end position="13"/>
    </location>
</feature>
<evidence type="ECO:0000256" key="4">
    <source>
        <dbReference type="ARBA" id="ARBA00022490"/>
    </source>
</evidence>
<feature type="binding site" evidence="14">
    <location>
        <position position="141"/>
    </location>
    <ligand>
        <name>[4Fe-4S] cluster</name>
        <dbReference type="ChEBI" id="CHEBI:49883"/>
        <note>4Fe-4S-S-AdoMet</note>
    </ligand>
</feature>
<comment type="cofactor">
    <cofactor evidence="14">
        <name>[4Fe-4S] cluster</name>
        <dbReference type="ChEBI" id="CHEBI:49883"/>
    </cofactor>
    <text evidence="14">Binds 1 [4Fe-4S] cluster. The cluster is coordinated with 3 cysteines and an exchangeable S-adenosyl-L-methionine.</text>
</comment>
<dbReference type="SFLD" id="SFLDS00029">
    <property type="entry name" value="Radical_SAM"/>
    <property type="match status" value="1"/>
</dbReference>
<accession>A0A7W5E0L0</accession>
<name>A0A7W5E0L0_9BACT</name>
<keyword evidence="4 14" id="KW-0963">Cytoplasm</keyword>
<dbReference type="AlphaFoldDB" id="A0A7W5E0L0"/>
<comment type="catalytic activity">
    <reaction evidence="14">
        <text>adenosine(37) in tRNA + 2 reduced [2Fe-2S]-[ferredoxin] + 2 S-adenosyl-L-methionine = 2-methyladenosine(37) in tRNA + 5'-deoxyadenosine + L-methionine + 2 oxidized [2Fe-2S]-[ferredoxin] + S-adenosyl-L-homocysteine</text>
        <dbReference type="Rhea" id="RHEA:43332"/>
        <dbReference type="Rhea" id="RHEA-COMP:10000"/>
        <dbReference type="Rhea" id="RHEA-COMP:10001"/>
        <dbReference type="Rhea" id="RHEA-COMP:10162"/>
        <dbReference type="Rhea" id="RHEA-COMP:10485"/>
        <dbReference type="ChEBI" id="CHEBI:17319"/>
        <dbReference type="ChEBI" id="CHEBI:33737"/>
        <dbReference type="ChEBI" id="CHEBI:33738"/>
        <dbReference type="ChEBI" id="CHEBI:57844"/>
        <dbReference type="ChEBI" id="CHEBI:57856"/>
        <dbReference type="ChEBI" id="CHEBI:59789"/>
        <dbReference type="ChEBI" id="CHEBI:74411"/>
        <dbReference type="ChEBI" id="CHEBI:74497"/>
        <dbReference type="EC" id="2.1.1.192"/>
    </reaction>
</comment>
<evidence type="ECO:0000256" key="12">
    <source>
        <dbReference type="ARBA" id="ARBA00023014"/>
    </source>
</evidence>
<comment type="function">
    <text evidence="14">Specifically methylates position 2 of adenine 2503 in 23S rRNA and position 2 of adenine 37 in tRNAs.</text>
</comment>
<comment type="caution">
    <text evidence="14">Lacks conserved residue(s) required for the propagation of feature annotation.</text>
</comment>
<dbReference type="HAMAP" id="MF_01849">
    <property type="entry name" value="RNA_methyltr_RlmN"/>
    <property type="match status" value="1"/>
</dbReference>
<dbReference type="InterPro" id="IPR048641">
    <property type="entry name" value="RlmN_N"/>
</dbReference>
<dbReference type="Pfam" id="PF21016">
    <property type="entry name" value="RlmN_N"/>
    <property type="match status" value="1"/>
</dbReference>
<dbReference type="EMBL" id="JACHXU010000013">
    <property type="protein sequence ID" value="MBB3207915.1"/>
    <property type="molecule type" value="Genomic_DNA"/>
</dbReference>
<evidence type="ECO:0000256" key="5">
    <source>
        <dbReference type="ARBA" id="ARBA00022552"/>
    </source>
</evidence>
<keyword evidence="6 14" id="KW-0489">Methyltransferase</keyword>
<dbReference type="PANTHER" id="PTHR30544:SF5">
    <property type="entry name" value="RADICAL SAM CORE DOMAIN-CONTAINING PROTEIN"/>
    <property type="match status" value="1"/>
</dbReference>
<feature type="binding site" evidence="14">
    <location>
        <begin position="238"/>
        <end position="240"/>
    </location>
    <ligand>
        <name>S-adenosyl-L-methionine</name>
        <dbReference type="ChEBI" id="CHEBI:59789"/>
    </ligand>
</feature>
<dbReference type="GO" id="GO:0030488">
    <property type="term" value="P:tRNA methylation"/>
    <property type="evidence" value="ECO:0007669"/>
    <property type="project" value="UniProtKB-UniRule"/>
</dbReference>
<organism evidence="17 18">
    <name type="scientific">Aporhodopirellula rubra</name>
    <dbReference type="NCBI Taxonomy" id="980271"/>
    <lineage>
        <taxon>Bacteria</taxon>
        <taxon>Pseudomonadati</taxon>
        <taxon>Planctomycetota</taxon>
        <taxon>Planctomycetia</taxon>
        <taxon>Pirellulales</taxon>
        <taxon>Pirellulaceae</taxon>
        <taxon>Aporhodopirellula</taxon>
    </lineage>
</organism>
<dbReference type="InterPro" id="IPR007197">
    <property type="entry name" value="rSAM"/>
</dbReference>
<keyword evidence="5 14" id="KW-0698">rRNA processing</keyword>
<dbReference type="GO" id="GO:0002935">
    <property type="term" value="F:tRNA (adenine(37)-C2)-methyltransferase activity"/>
    <property type="evidence" value="ECO:0007669"/>
    <property type="project" value="UniProtKB-UniRule"/>
</dbReference>
<dbReference type="SFLD" id="SFLDF00275">
    <property type="entry name" value="adenosine_C2_methyltransferase"/>
    <property type="match status" value="1"/>
</dbReference>
<dbReference type="GO" id="GO:0046872">
    <property type="term" value="F:metal ion binding"/>
    <property type="evidence" value="ECO:0007669"/>
    <property type="project" value="UniProtKB-KW"/>
</dbReference>
<dbReference type="NCBIfam" id="TIGR00048">
    <property type="entry name" value="rRNA_mod_RlmN"/>
    <property type="match status" value="1"/>
</dbReference>
<feature type="active site" description="S-methylcysteine intermediate" evidence="14">
    <location>
        <position position="357"/>
    </location>
</feature>
<dbReference type="Gene3D" id="3.20.20.70">
    <property type="entry name" value="Aldolase class I"/>
    <property type="match status" value="1"/>
</dbReference>
<dbReference type="GO" id="GO:0005737">
    <property type="term" value="C:cytoplasm"/>
    <property type="evidence" value="ECO:0007669"/>
    <property type="project" value="UniProtKB-SubCell"/>
</dbReference>
<dbReference type="InterPro" id="IPR013785">
    <property type="entry name" value="Aldolase_TIM"/>
</dbReference>
<comment type="miscellaneous">
    <text evidence="14">Reaction proceeds by a ping-pong mechanism involving intermediate methylation of a conserved cysteine residue.</text>
</comment>
<evidence type="ECO:0000256" key="11">
    <source>
        <dbReference type="ARBA" id="ARBA00023004"/>
    </source>
</evidence>
<feature type="binding site" evidence="14">
    <location>
        <position position="138"/>
    </location>
    <ligand>
        <name>[4Fe-4S] cluster</name>
        <dbReference type="ChEBI" id="CHEBI:49883"/>
        <note>4Fe-4S-S-AdoMet</note>
    </ligand>
</feature>
<dbReference type="RefSeq" id="WP_184306186.1">
    <property type="nucleotide sequence ID" value="NZ_JACHXU010000013.1"/>
</dbReference>
<feature type="binding site" evidence="14">
    <location>
        <position position="215"/>
    </location>
    <ligand>
        <name>S-adenosyl-L-methionine</name>
        <dbReference type="ChEBI" id="CHEBI:59789"/>
    </ligand>
</feature>
<comment type="subcellular location">
    <subcellularLocation>
        <location evidence="1 14">Cytoplasm</location>
    </subcellularLocation>
</comment>
<feature type="binding site" evidence="14">
    <location>
        <position position="134"/>
    </location>
    <ligand>
        <name>[4Fe-4S] cluster</name>
        <dbReference type="ChEBI" id="CHEBI:49883"/>
        <note>4Fe-4S-S-AdoMet</note>
    </ligand>
</feature>
<dbReference type="InterPro" id="IPR004383">
    <property type="entry name" value="rRNA_lsu_MTrfase_RlmN/Cfr"/>
</dbReference>
<feature type="binding site" evidence="14">
    <location>
        <begin position="183"/>
        <end position="184"/>
    </location>
    <ligand>
        <name>S-adenosyl-L-methionine</name>
        <dbReference type="ChEBI" id="CHEBI:59789"/>
    </ligand>
</feature>
<dbReference type="SUPFAM" id="SSF102114">
    <property type="entry name" value="Radical SAM enzymes"/>
    <property type="match status" value="1"/>
</dbReference>
<dbReference type="GO" id="GO:0000049">
    <property type="term" value="F:tRNA binding"/>
    <property type="evidence" value="ECO:0007669"/>
    <property type="project" value="UniProtKB-UniRule"/>
</dbReference>
<evidence type="ECO:0000256" key="9">
    <source>
        <dbReference type="ARBA" id="ARBA00022694"/>
    </source>
</evidence>
<reference evidence="17 18" key="1">
    <citation type="submission" date="2020-08" db="EMBL/GenBank/DDBJ databases">
        <title>Genomic Encyclopedia of Type Strains, Phase III (KMG-III): the genomes of soil and plant-associated and newly described type strains.</title>
        <authorList>
            <person name="Whitman W."/>
        </authorList>
    </citation>
    <scope>NUCLEOTIDE SEQUENCE [LARGE SCALE GENOMIC DNA]</scope>
    <source>
        <strain evidence="17 18">CECT 8075</strain>
    </source>
</reference>
<keyword evidence="10 14" id="KW-0479">Metal-binding</keyword>
<dbReference type="InterPro" id="IPR040072">
    <property type="entry name" value="Methyltransferase_A"/>
</dbReference>
<evidence type="ECO:0000313" key="17">
    <source>
        <dbReference type="EMBL" id="MBB3207915.1"/>
    </source>
</evidence>
<keyword evidence="8 14" id="KW-0949">S-adenosyl-L-methionine</keyword>
<feature type="active site" description="Proton acceptor" evidence="14">
    <location>
        <position position="114"/>
    </location>
</feature>
<comment type="caution">
    <text evidence="17">The sequence shown here is derived from an EMBL/GenBank/DDBJ whole genome shotgun (WGS) entry which is preliminary data.</text>
</comment>
<dbReference type="SFLD" id="SFLDG01062">
    <property type="entry name" value="methyltransferase_(Class_A)"/>
    <property type="match status" value="1"/>
</dbReference>
<keyword evidence="3 14" id="KW-0004">4Fe-4S</keyword>
<feature type="domain" description="Radical SAM core" evidence="16">
    <location>
        <begin position="120"/>
        <end position="346"/>
    </location>
</feature>
<evidence type="ECO:0000256" key="15">
    <source>
        <dbReference type="SAM" id="MobiDB-lite"/>
    </source>
</evidence>
<evidence type="ECO:0000256" key="14">
    <source>
        <dbReference type="HAMAP-Rule" id="MF_01849"/>
    </source>
</evidence>
<evidence type="ECO:0000256" key="1">
    <source>
        <dbReference type="ARBA" id="ARBA00004496"/>
    </source>
</evidence>
<evidence type="ECO:0000256" key="13">
    <source>
        <dbReference type="ARBA" id="ARBA00023157"/>
    </source>
</evidence>
<keyword evidence="12 14" id="KW-0411">Iron-sulfur</keyword>
<sequence>MTSLPVLPPTQTAVPGDDADARPRKVHLLNVTDEGLKDWLAERGYPAFRGKQIRRWLFSGRAESFETMSDLPAKLRSELAESFDIFQASEAHVSTSRDGTEKILVRLADGGEVECVLLRDGDRRSICVSSQVGCAMGCVFCASGLDGVDRNLTRGEILEQMLRLQHRLPAEERLSHIVMMGMGEPLANLPGVLAALDVARNPDGLGISPRRITISTVGLPPAIDKLAASGVPYNLAVSLHAPNDELRSQLVPVNQKIGIEPVLAAADRYFASSGRRLTFEYVLLGGVNDSEACAHELTRVLRGRTVMMNVIPYNPVEGLPYRTPSKESISRFRQILEASGVNVMFRQRKGDEIDAACGQLRRNRGSIGEKSPAT</sequence>
<dbReference type="GO" id="GO:0019843">
    <property type="term" value="F:rRNA binding"/>
    <property type="evidence" value="ECO:0007669"/>
    <property type="project" value="UniProtKB-UniRule"/>
</dbReference>
<evidence type="ECO:0000256" key="6">
    <source>
        <dbReference type="ARBA" id="ARBA00022603"/>
    </source>
</evidence>
<keyword evidence="7 14" id="KW-0808">Transferase</keyword>
<evidence type="ECO:0000256" key="2">
    <source>
        <dbReference type="ARBA" id="ARBA00007544"/>
    </source>
</evidence>
<comment type="similarity">
    <text evidence="2 14">Belongs to the radical SAM superfamily. RlmN family.</text>
</comment>
<dbReference type="PIRSF" id="PIRSF006004">
    <property type="entry name" value="CHP00048"/>
    <property type="match status" value="1"/>
</dbReference>
<evidence type="ECO:0000313" key="18">
    <source>
        <dbReference type="Proteomes" id="UP000536179"/>
    </source>
</evidence>
<gene>
    <name evidence="14" type="primary">rlmN</name>
    <name evidence="17" type="ORF">FHS27_003742</name>
</gene>
<comment type="catalytic activity">
    <reaction evidence="14">
        <text>adenosine(2503) in 23S rRNA + 2 reduced [2Fe-2S]-[ferredoxin] + 2 S-adenosyl-L-methionine = 2-methyladenosine(2503) in 23S rRNA + 5'-deoxyadenosine + L-methionine + 2 oxidized [2Fe-2S]-[ferredoxin] + S-adenosyl-L-homocysteine</text>
        <dbReference type="Rhea" id="RHEA:42916"/>
        <dbReference type="Rhea" id="RHEA-COMP:10000"/>
        <dbReference type="Rhea" id="RHEA-COMP:10001"/>
        <dbReference type="Rhea" id="RHEA-COMP:10152"/>
        <dbReference type="Rhea" id="RHEA-COMP:10282"/>
        <dbReference type="ChEBI" id="CHEBI:17319"/>
        <dbReference type="ChEBI" id="CHEBI:33737"/>
        <dbReference type="ChEBI" id="CHEBI:33738"/>
        <dbReference type="ChEBI" id="CHEBI:57844"/>
        <dbReference type="ChEBI" id="CHEBI:57856"/>
        <dbReference type="ChEBI" id="CHEBI:59789"/>
        <dbReference type="ChEBI" id="CHEBI:74411"/>
        <dbReference type="ChEBI" id="CHEBI:74497"/>
        <dbReference type="EC" id="2.1.1.192"/>
    </reaction>
</comment>
<keyword evidence="9 14" id="KW-0819">tRNA processing</keyword>
<evidence type="ECO:0000256" key="3">
    <source>
        <dbReference type="ARBA" id="ARBA00022485"/>
    </source>
</evidence>
<dbReference type="InterPro" id="IPR027492">
    <property type="entry name" value="RNA_MTrfase_RlmN"/>
</dbReference>
<keyword evidence="18" id="KW-1185">Reference proteome</keyword>
<dbReference type="GO" id="GO:0070475">
    <property type="term" value="P:rRNA base methylation"/>
    <property type="evidence" value="ECO:0007669"/>
    <property type="project" value="UniProtKB-UniRule"/>
</dbReference>
<dbReference type="PANTHER" id="PTHR30544">
    <property type="entry name" value="23S RRNA METHYLTRANSFERASE"/>
    <property type="match status" value="1"/>
</dbReference>
<dbReference type="InterPro" id="IPR058240">
    <property type="entry name" value="rSAM_sf"/>
</dbReference>
<protein>
    <recommendedName>
        <fullName evidence="14">Probable dual-specificity RNA methyltransferase RlmN</fullName>
        <ecNumber evidence="14">2.1.1.192</ecNumber>
    </recommendedName>
    <alternativeName>
        <fullName evidence="14">23S rRNA (adenine(2503)-C(2))-methyltransferase</fullName>
    </alternativeName>
    <alternativeName>
        <fullName evidence="14">23S rRNA m2A2503 methyltransferase</fullName>
    </alternativeName>
    <alternativeName>
        <fullName evidence="14">Ribosomal RNA large subunit methyltransferase N</fullName>
    </alternativeName>
    <alternativeName>
        <fullName evidence="14">tRNA (adenine(37)-C(2))-methyltransferase</fullName>
    </alternativeName>
    <alternativeName>
        <fullName evidence="14">tRNA m2A37 methyltransferase</fullName>
    </alternativeName>
</protein>
<evidence type="ECO:0000259" key="16">
    <source>
        <dbReference type="PROSITE" id="PS51918"/>
    </source>
</evidence>
<dbReference type="CDD" id="cd01335">
    <property type="entry name" value="Radical_SAM"/>
    <property type="match status" value="1"/>
</dbReference>
<evidence type="ECO:0000256" key="10">
    <source>
        <dbReference type="ARBA" id="ARBA00022723"/>
    </source>
</evidence>
<dbReference type="EC" id="2.1.1.192" evidence="14"/>
<proteinExistence type="inferred from homology"/>
<evidence type="ECO:0000256" key="8">
    <source>
        <dbReference type="ARBA" id="ARBA00022691"/>
    </source>
</evidence>
<dbReference type="GO" id="GO:0051539">
    <property type="term" value="F:4 iron, 4 sulfur cluster binding"/>
    <property type="evidence" value="ECO:0007669"/>
    <property type="project" value="UniProtKB-UniRule"/>
</dbReference>
<evidence type="ECO:0000256" key="7">
    <source>
        <dbReference type="ARBA" id="ARBA00022679"/>
    </source>
</evidence>
<dbReference type="Gene3D" id="1.10.150.530">
    <property type="match status" value="1"/>
</dbReference>